<keyword evidence="2" id="KW-1185">Reference proteome</keyword>
<evidence type="ECO:0000313" key="2">
    <source>
        <dbReference type="Proteomes" id="UP000005707"/>
    </source>
</evidence>
<evidence type="ECO:0000313" key="1">
    <source>
        <dbReference type="EMBL" id="ERJ13287.1"/>
    </source>
</evidence>
<dbReference type="AlphaFoldDB" id="F7PWD6"/>
<name>F7PWD6_9MOLU</name>
<dbReference type="EMBL" id="AFNU02000002">
    <property type="protein sequence ID" value="ERJ13287.1"/>
    <property type="molecule type" value="Genomic_DNA"/>
</dbReference>
<organism evidence="1 2">
    <name type="scientific">Haloplasma contractile SSD-17B</name>
    <dbReference type="NCBI Taxonomy" id="1033810"/>
    <lineage>
        <taxon>Bacteria</taxon>
        <taxon>Bacillati</taxon>
        <taxon>Mycoplasmatota</taxon>
        <taxon>Mollicutes</taxon>
        <taxon>Haloplasmatales</taxon>
        <taxon>Haloplasmataceae</taxon>
        <taxon>Haloplasma</taxon>
    </lineage>
</organism>
<dbReference type="eggNOG" id="ENOG5032VRJ">
    <property type="taxonomic scope" value="Bacteria"/>
</dbReference>
<sequence>MKVYVTVKQLGKKKSTLTKKAITISDDVDTLKELLSEMITTNILTYNEQKQDSSSVQYLTSEEIDERAQVGKVGFGTKYTNKEVSTNKTIKEALQSFEDGLYRVFIEDEEIESLEAPISLTEGVTLTFVKLTMLAGRMW</sequence>
<accession>F7PWD6</accession>
<proteinExistence type="predicted"/>
<comment type="caution">
    <text evidence="1">The sequence shown here is derived from an EMBL/GenBank/DDBJ whole genome shotgun (WGS) entry which is preliminary data.</text>
</comment>
<dbReference type="RefSeq" id="WP_008825978.1">
    <property type="nucleotide sequence ID" value="NZ_AFNU02000002.1"/>
</dbReference>
<reference evidence="1 2" key="1">
    <citation type="journal article" date="2011" name="J. Bacteriol.">
        <title>Genome sequence of Haloplasma contractile, an unusual contractile bacterium from a deep-sea anoxic brine lake.</title>
        <authorList>
            <person name="Antunes A."/>
            <person name="Alam I."/>
            <person name="El Dorry H."/>
            <person name="Siam R."/>
            <person name="Robertson A."/>
            <person name="Bajic V.B."/>
            <person name="Stingl U."/>
        </authorList>
    </citation>
    <scope>NUCLEOTIDE SEQUENCE [LARGE SCALE GENOMIC DNA]</scope>
    <source>
        <strain evidence="1 2">SSD-17B</strain>
    </source>
</reference>
<dbReference type="Proteomes" id="UP000005707">
    <property type="component" value="Unassembled WGS sequence"/>
</dbReference>
<protein>
    <submittedName>
        <fullName evidence="1">Uncharacterized protein</fullName>
    </submittedName>
</protein>
<reference evidence="1 2" key="2">
    <citation type="journal article" date="2013" name="PLoS ONE">
        <title>INDIGO - INtegrated Data Warehouse of MIcrobial GenOmes with Examples from the Red Sea Extremophiles.</title>
        <authorList>
            <person name="Alam I."/>
            <person name="Antunes A."/>
            <person name="Kamau A.A."/>
            <person name="Ba Alawi W."/>
            <person name="Kalkatawi M."/>
            <person name="Stingl U."/>
            <person name="Bajic V.B."/>
        </authorList>
    </citation>
    <scope>NUCLEOTIDE SEQUENCE [LARGE SCALE GENOMIC DNA]</scope>
    <source>
        <strain evidence="1 2">SSD-17B</strain>
    </source>
</reference>
<gene>
    <name evidence="1" type="ORF">HLPCO_000916</name>
</gene>
<dbReference type="STRING" id="1033810.HLPCO_000916"/>
<dbReference type="OrthoDB" id="9808343at2"/>
<dbReference type="InParanoid" id="F7PWD6"/>